<dbReference type="EMBL" id="LSSK01000477">
    <property type="protein sequence ID" value="OMH83215.1"/>
    <property type="molecule type" value="Genomic_DNA"/>
</dbReference>
<dbReference type="EMBL" id="LSSK01000071">
    <property type="protein sequence ID" value="OMH85581.1"/>
    <property type="molecule type" value="Genomic_DNA"/>
</dbReference>
<name>A0A1R1PQF3_ZANCU</name>
<evidence type="ECO:0000313" key="2">
    <source>
        <dbReference type="EMBL" id="OMH85581.1"/>
    </source>
</evidence>
<gene>
    <name evidence="1" type="ORF">AX774_g3290</name>
    <name evidence="2" type="ORF">AX774_g869</name>
</gene>
<dbReference type="Proteomes" id="UP000188320">
    <property type="component" value="Unassembled WGS sequence"/>
</dbReference>
<reference evidence="3" key="1">
    <citation type="submission" date="2017-01" db="EMBL/GenBank/DDBJ databases">
        <authorList>
            <person name="Wang Y."/>
            <person name="White M."/>
            <person name="Kvist S."/>
            <person name="Moncalvo J.-M."/>
        </authorList>
    </citation>
    <scope>NUCLEOTIDE SEQUENCE [LARGE SCALE GENOMIC DNA]</scope>
    <source>
        <strain evidence="3">COL-18-3</strain>
    </source>
</reference>
<dbReference type="AlphaFoldDB" id="A0A1R1PQF3"/>
<evidence type="ECO:0000313" key="3">
    <source>
        <dbReference type="Proteomes" id="UP000188320"/>
    </source>
</evidence>
<organism evidence="1 3">
    <name type="scientific">Zancudomyces culisetae</name>
    <name type="common">Gut fungus</name>
    <name type="synonym">Smittium culisetae</name>
    <dbReference type="NCBI Taxonomy" id="1213189"/>
    <lineage>
        <taxon>Eukaryota</taxon>
        <taxon>Fungi</taxon>
        <taxon>Fungi incertae sedis</taxon>
        <taxon>Zoopagomycota</taxon>
        <taxon>Kickxellomycotina</taxon>
        <taxon>Harpellomycetes</taxon>
        <taxon>Harpellales</taxon>
        <taxon>Legeriomycetaceae</taxon>
        <taxon>Zancudomyces</taxon>
    </lineage>
</organism>
<keyword evidence="3" id="KW-1185">Reference proteome</keyword>
<accession>A0A1R1PQF3</accession>
<proteinExistence type="predicted"/>
<sequence>MEHKEDGCTQYEGLHNIERAIGRLGILKDVEHILAYVKVPSYNEADHDHSSFYEYILTEVCDLAVGYTSIGAKEWVNSSDARKSAMPQKENCSYPFFTEAIVKKTQATGPLKPFVEYSVCEADNSCVITASAVTLAPGEKKDVPKTEGCVVSLFMPLFSIDAYLSP</sequence>
<protein>
    <submittedName>
        <fullName evidence="1">Uncharacterized protein</fullName>
    </submittedName>
</protein>
<comment type="caution">
    <text evidence="1">The sequence shown here is derived from an EMBL/GenBank/DDBJ whole genome shotgun (WGS) entry which is preliminary data.</text>
</comment>
<reference evidence="1" key="2">
    <citation type="submission" date="2017-01" db="EMBL/GenBank/DDBJ databases">
        <authorList>
            <person name="Mah S.A."/>
            <person name="Swanson W.J."/>
            <person name="Moy G.W."/>
            <person name="Vacquier V.D."/>
        </authorList>
    </citation>
    <scope>NUCLEOTIDE SEQUENCE [LARGE SCALE GENOMIC DNA]</scope>
    <source>
        <strain evidence="1">COL-18-3</strain>
    </source>
</reference>
<evidence type="ECO:0000313" key="1">
    <source>
        <dbReference type="EMBL" id="OMH83215.1"/>
    </source>
</evidence>